<protein>
    <submittedName>
        <fullName evidence="3">RabGAP/TBC</fullName>
    </submittedName>
</protein>
<feature type="compositionally biased region" description="Low complexity" evidence="1">
    <location>
        <begin position="44"/>
        <end position="54"/>
    </location>
</feature>
<organism evidence="3 4">
    <name type="scientific">Tilletiopsis washingtonensis</name>
    <dbReference type="NCBI Taxonomy" id="58919"/>
    <lineage>
        <taxon>Eukaryota</taxon>
        <taxon>Fungi</taxon>
        <taxon>Dikarya</taxon>
        <taxon>Basidiomycota</taxon>
        <taxon>Ustilaginomycotina</taxon>
        <taxon>Exobasidiomycetes</taxon>
        <taxon>Entylomatales</taxon>
        <taxon>Entylomatales incertae sedis</taxon>
        <taxon>Tilletiopsis</taxon>
    </lineage>
</organism>
<proteinExistence type="predicted"/>
<dbReference type="AlphaFoldDB" id="A0A316Z7P1"/>
<feature type="region of interest" description="Disordered" evidence="1">
    <location>
        <begin position="230"/>
        <end position="250"/>
    </location>
</feature>
<dbReference type="InterPro" id="IPR050302">
    <property type="entry name" value="Rab_GAP_TBC_domain"/>
</dbReference>
<dbReference type="FunFam" id="1.10.8.270:FF:000023">
    <property type="entry name" value="TBC domain-containing protein C1778.09"/>
    <property type="match status" value="1"/>
</dbReference>
<dbReference type="InterPro" id="IPR000195">
    <property type="entry name" value="Rab-GAP-TBC_dom"/>
</dbReference>
<dbReference type="Gene3D" id="1.10.472.80">
    <property type="entry name" value="Ypt/Rab-GAP domain of gyp1p, domain 3"/>
    <property type="match status" value="1"/>
</dbReference>
<name>A0A316Z7P1_9BASI</name>
<feature type="compositionally biased region" description="Low complexity" evidence="1">
    <location>
        <begin position="333"/>
        <end position="349"/>
    </location>
</feature>
<dbReference type="SUPFAM" id="SSF47923">
    <property type="entry name" value="Ypt/Rab-GAP domain of gyp1p"/>
    <property type="match status" value="2"/>
</dbReference>
<feature type="compositionally biased region" description="Polar residues" evidence="1">
    <location>
        <begin position="110"/>
        <end position="121"/>
    </location>
</feature>
<dbReference type="GO" id="GO:0005096">
    <property type="term" value="F:GTPase activator activity"/>
    <property type="evidence" value="ECO:0007669"/>
    <property type="project" value="TreeGrafter"/>
</dbReference>
<evidence type="ECO:0000256" key="1">
    <source>
        <dbReference type="SAM" id="MobiDB-lite"/>
    </source>
</evidence>
<feature type="region of interest" description="Disordered" evidence="1">
    <location>
        <begin position="79"/>
        <end position="150"/>
    </location>
</feature>
<feature type="region of interest" description="Disordered" evidence="1">
    <location>
        <begin position="1"/>
        <end position="64"/>
    </location>
</feature>
<keyword evidence="4" id="KW-1185">Reference proteome</keyword>
<feature type="region of interest" description="Disordered" evidence="1">
    <location>
        <begin position="272"/>
        <end position="293"/>
    </location>
</feature>
<feature type="region of interest" description="Disordered" evidence="1">
    <location>
        <begin position="305"/>
        <end position="368"/>
    </location>
</feature>
<dbReference type="InterPro" id="IPR035969">
    <property type="entry name" value="Rab-GAP_TBC_sf"/>
</dbReference>
<evidence type="ECO:0000313" key="3">
    <source>
        <dbReference type="EMBL" id="PWN96962.1"/>
    </source>
</evidence>
<accession>A0A316Z7P1</accession>
<evidence type="ECO:0000259" key="2">
    <source>
        <dbReference type="PROSITE" id="PS50086"/>
    </source>
</evidence>
<dbReference type="SMART" id="SM00164">
    <property type="entry name" value="TBC"/>
    <property type="match status" value="1"/>
</dbReference>
<dbReference type="Gene3D" id="1.10.8.270">
    <property type="entry name" value="putative rabgap domain of human tbc1 domain family member 14 like domains"/>
    <property type="match status" value="1"/>
</dbReference>
<dbReference type="GO" id="GO:0031267">
    <property type="term" value="F:small GTPase binding"/>
    <property type="evidence" value="ECO:0007669"/>
    <property type="project" value="TreeGrafter"/>
</dbReference>
<gene>
    <name evidence="3" type="ORF">FA09DRAFT_361673</name>
</gene>
<dbReference type="EMBL" id="KZ819297">
    <property type="protein sequence ID" value="PWN96962.1"/>
    <property type="molecule type" value="Genomic_DNA"/>
</dbReference>
<feature type="domain" description="Rab-GAP TBC" evidence="2">
    <location>
        <begin position="411"/>
        <end position="621"/>
    </location>
</feature>
<sequence length="704" mass="76680">MSAPLAASAARTSTPDGARPSRELRPLQLAASAAGSTSRVGFVAASRSGSAASSHTENWVPPQDADGAYVRRTYAHFARQGVEDDGIADGKEWTRERGNGHAWEEPPPSRGSNHTYSSLSAPPSRAGRLAPHEAWTQRAPGSQRLSAPPVSPLLSPATIQTFGLSIVSPALSHPREFVHSPLTTPSPEVGFTPASPASSVKDRTPVLNEQHTFPSATSFSNISLARSDESVFSGHQRTPLSPGALAEEEEEMDRVRSGKEAMLGEVDRYGFFSRGSDASSSGRPPRTTVLDSRLYDKLPGRVLLPALRPKHSRGRSSMGRKGADEPKSVVGHASSASLDGSQGSSTAELESARRARASSESAQRVRETSRVSKWQAMLRPDARDEGQNVRSYALANSLLGSKKLRRRVYKGVPDRWRAAAWWAMLPLKTRQDIEAFGAVNDPTAAIPSSEAQLSAEKRFESLAAVASPHDVQIDLDVPRTISGHVLFHTRYGQGQRSLFHVLHAFSLHCPDCAYCQGMGPIAATLLVYLPPERAYASLVALHDTPRYALHRTFSPGFPGLVENFYVQEQLCELFMPDLMANFRAHDISTSAYATKWYITLFANVVPFQTQIRLWDAMLLEGVDVLVAFALAILWAQRGRLAAKAAGFEVILGSLGAEFLPTDDDMLLRWVSQLLARDDVRRHMAAARKKWRALEASGEALQMIT</sequence>
<dbReference type="RefSeq" id="XP_025597241.1">
    <property type="nucleotide sequence ID" value="XM_025745386.1"/>
</dbReference>
<dbReference type="STRING" id="58919.A0A316Z7P1"/>
<dbReference type="Pfam" id="PF00566">
    <property type="entry name" value="RabGAP-TBC"/>
    <property type="match status" value="1"/>
</dbReference>
<dbReference type="Proteomes" id="UP000245946">
    <property type="component" value="Unassembled WGS sequence"/>
</dbReference>
<reference evidence="3 4" key="1">
    <citation type="journal article" date="2018" name="Mol. Biol. Evol.">
        <title>Broad Genomic Sampling Reveals a Smut Pathogenic Ancestry of the Fungal Clade Ustilaginomycotina.</title>
        <authorList>
            <person name="Kijpornyongpan T."/>
            <person name="Mondo S.J."/>
            <person name="Barry K."/>
            <person name="Sandor L."/>
            <person name="Lee J."/>
            <person name="Lipzen A."/>
            <person name="Pangilinan J."/>
            <person name="LaButti K."/>
            <person name="Hainaut M."/>
            <person name="Henrissat B."/>
            <person name="Grigoriev I.V."/>
            <person name="Spatafora J.W."/>
            <person name="Aime M.C."/>
        </authorList>
    </citation>
    <scope>NUCLEOTIDE SEQUENCE [LARGE SCALE GENOMIC DNA]</scope>
    <source>
        <strain evidence="3 4">MCA 4186</strain>
    </source>
</reference>
<feature type="compositionally biased region" description="Basic and acidic residues" evidence="1">
    <location>
        <begin position="88"/>
        <end position="104"/>
    </location>
</feature>
<dbReference type="PROSITE" id="PS50086">
    <property type="entry name" value="TBC_RABGAP"/>
    <property type="match status" value="1"/>
</dbReference>
<dbReference type="PANTHER" id="PTHR47219">
    <property type="entry name" value="RAB GTPASE-ACTIVATING PROTEIN 1-LIKE"/>
    <property type="match status" value="1"/>
</dbReference>
<dbReference type="OrthoDB" id="294251at2759"/>
<dbReference type="GeneID" id="37272930"/>
<dbReference type="PANTHER" id="PTHR47219:SF9">
    <property type="entry name" value="GTPASE ACTIVATING PROTEIN AND CENTROSOME-ASSOCIATED, ISOFORM B"/>
    <property type="match status" value="1"/>
</dbReference>
<evidence type="ECO:0000313" key="4">
    <source>
        <dbReference type="Proteomes" id="UP000245946"/>
    </source>
</evidence>